<dbReference type="EMBL" id="ML001752">
    <property type="protein sequence ID" value="RKO83034.1"/>
    <property type="molecule type" value="Genomic_DNA"/>
</dbReference>
<name>A0A4P9VU10_9FUNG</name>
<keyword evidence="3" id="KW-1185">Reference proteome</keyword>
<feature type="compositionally biased region" description="Acidic residues" evidence="1">
    <location>
        <begin position="1"/>
        <end position="15"/>
    </location>
</feature>
<dbReference type="OrthoDB" id="768057at2759"/>
<sequence length="139" mass="15885">MIVEDDGDNVEDDSWFEGAPSAPSMSHGVRASYEVLRNTFSEYLEQHQGIYNRVMHMQLREDLIEHLWHHNCIQRANRNQRAAKLFFGCGGSNVRKFIYLRTENTPSLAPMPVRSSSLGLVSRSVLSYARGQSELLDEI</sequence>
<evidence type="ECO:0000256" key="1">
    <source>
        <dbReference type="SAM" id="MobiDB-lite"/>
    </source>
</evidence>
<proteinExistence type="predicted"/>
<reference evidence="3" key="1">
    <citation type="journal article" date="2018" name="Nat. Microbiol.">
        <title>Leveraging single-cell genomics to expand the fungal tree of life.</title>
        <authorList>
            <person name="Ahrendt S.R."/>
            <person name="Quandt C.A."/>
            <person name="Ciobanu D."/>
            <person name="Clum A."/>
            <person name="Salamov A."/>
            <person name="Andreopoulos B."/>
            <person name="Cheng J.F."/>
            <person name="Woyke T."/>
            <person name="Pelin A."/>
            <person name="Henrissat B."/>
            <person name="Reynolds N.K."/>
            <person name="Benny G.L."/>
            <person name="Smith M.E."/>
            <person name="James T.Y."/>
            <person name="Grigoriev I.V."/>
        </authorList>
    </citation>
    <scope>NUCLEOTIDE SEQUENCE [LARGE SCALE GENOMIC DNA]</scope>
</reference>
<evidence type="ECO:0000313" key="2">
    <source>
        <dbReference type="EMBL" id="RKO83034.1"/>
    </source>
</evidence>
<dbReference type="Proteomes" id="UP000269721">
    <property type="component" value="Unassembled WGS sequence"/>
</dbReference>
<dbReference type="AlphaFoldDB" id="A0A4P9VU10"/>
<evidence type="ECO:0000313" key="3">
    <source>
        <dbReference type="Proteomes" id="UP000269721"/>
    </source>
</evidence>
<gene>
    <name evidence="2" type="ORF">BDK51DRAFT_45989</name>
</gene>
<accession>A0A4P9VU10</accession>
<organism evidence="2 3">
    <name type="scientific">Blyttiomyces helicus</name>
    <dbReference type="NCBI Taxonomy" id="388810"/>
    <lineage>
        <taxon>Eukaryota</taxon>
        <taxon>Fungi</taxon>
        <taxon>Fungi incertae sedis</taxon>
        <taxon>Chytridiomycota</taxon>
        <taxon>Chytridiomycota incertae sedis</taxon>
        <taxon>Chytridiomycetes</taxon>
        <taxon>Chytridiomycetes incertae sedis</taxon>
        <taxon>Blyttiomyces</taxon>
    </lineage>
</organism>
<protein>
    <submittedName>
        <fullName evidence="2">Uncharacterized protein</fullName>
    </submittedName>
</protein>
<feature type="region of interest" description="Disordered" evidence="1">
    <location>
        <begin position="1"/>
        <end position="23"/>
    </location>
</feature>